<dbReference type="Proteomes" id="UP000827415">
    <property type="component" value="Segment"/>
</dbReference>
<accession>A0AAE7W9F2</accession>
<organism evidence="1 2">
    <name type="scientific">Hafnia phage vB_HpaM_Zyzzx</name>
    <dbReference type="NCBI Taxonomy" id="2836109"/>
    <lineage>
        <taxon>Viruses</taxon>
        <taxon>Duplodnaviria</taxon>
        <taxon>Heunggongvirae</taxon>
        <taxon>Uroviricota</taxon>
        <taxon>Caudoviricetes</taxon>
        <taxon>Andersonviridae</taxon>
        <taxon>Andersonviridae incertae sedis</taxon>
        <taxon>Daniellevirus</taxon>
        <taxon>Daniellevirus Zyzzx</taxon>
    </lineage>
</organism>
<name>A0AAE7W9F2_9CAUD</name>
<evidence type="ECO:0000313" key="1">
    <source>
        <dbReference type="EMBL" id="QYA57253.1"/>
    </source>
</evidence>
<proteinExistence type="predicted"/>
<evidence type="ECO:0000313" key="2">
    <source>
        <dbReference type="Proteomes" id="UP000827415"/>
    </source>
</evidence>
<dbReference type="EMBL" id="MW749004">
    <property type="protein sequence ID" value="QYA57253.1"/>
    <property type="molecule type" value="Genomic_DNA"/>
</dbReference>
<keyword evidence="2" id="KW-1185">Reference proteome</keyword>
<sequence length="251" mass="28863">MSEQFDSYKAVEFFNKACGNNPPKKGSPEWYTVLKNQVSYLLEEVKEIDEAIDNEDPLEILDGMADVQFVLDGLIYLAQLKHREAVKKVCANNDLKFTTSLVEAMEWCEDIAKNKGEEVYINRTELDGVTYYCVKRCSDKKILKPTNFPKVDLKPLVVEFNQELMVVTSPKCRMCESLEKTLDKILGIHDYTRITPMESDADKEFCLDNGFGMGDIILVDNGEFKFINFRAIDRKASQLEQWLKLVNYHGI</sequence>
<dbReference type="InterPro" id="IPR023292">
    <property type="entry name" value="NTP_PyroPHydrolase-like_dom_sf"/>
</dbReference>
<protein>
    <submittedName>
        <fullName evidence="1">Phosphoribosyl-ATP pyrophosphohydrolase-like protein</fullName>
    </submittedName>
</protein>
<dbReference type="SUPFAM" id="SSF101386">
    <property type="entry name" value="all-alpha NTP pyrophosphatases"/>
    <property type="match status" value="1"/>
</dbReference>
<gene>
    <name evidence="1" type="ORF">ZYZZX_25</name>
</gene>
<reference evidence="1 2" key="1">
    <citation type="submission" date="2021-03" db="EMBL/GenBank/DDBJ databases">
        <authorList>
            <person name="Thompson D.W."/>
            <person name="Brown H.M.F."/>
            <person name="Thompson S.D."/>
            <person name="Grose J.H."/>
        </authorList>
    </citation>
    <scope>NUCLEOTIDE SEQUENCE [LARGE SCALE GENOMIC DNA]</scope>
</reference>
<dbReference type="Gene3D" id="1.10.3420.10">
    <property type="entry name" value="putative ntp pyrophosphohydrolase like domain"/>
    <property type="match status" value="1"/>
</dbReference>